<dbReference type="InterPro" id="IPR003959">
    <property type="entry name" value="ATPase_AAA_core"/>
</dbReference>
<protein>
    <submittedName>
        <fullName evidence="5">AAA family ATPase</fullName>
    </submittedName>
</protein>
<proteinExistence type="inferred from homology"/>
<accession>A0A2S9K0Q0</accession>
<dbReference type="GO" id="GO:0005524">
    <property type="term" value="F:ATP binding"/>
    <property type="evidence" value="ECO:0007669"/>
    <property type="project" value="UniProtKB-KW"/>
</dbReference>
<evidence type="ECO:0000313" key="5">
    <source>
        <dbReference type="EMBL" id="PRD64033.1"/>
    </source>
</evidence>
<dbReference type="AlphaFoldDB" id="A0A2S9K0Q0"/>
<dbReference type="Proteomes" id="UP000238589">
    <property type="component" value="Unassembled WGS sequence"/>
</dbReference>
<dbReference type="InterPro" id="IPR027417">
    <property type="entry name" value="P-loop_NTPase"/>
</dbReference>
<dbReference type="OrthoDB" id="9802352at2"/>
<dbReference type="SMART" id="SM00382">
    <property type="entry name" value="AAA"/>
    <property type="match status" value="2"/>
</dbReference>
<dbReference type="SUPFAM" id="SSF52540">
    <property type="entry name" value="P-loop containing nucleoside triphosphate hydrolases"/>
    <property type="match status" value="2"/>
</dbReference>
<evidence type="ECO:0000256" key="1">
    <source>
        <dbReference type="ARBA" id="ARBA00006914"/>
    </source>
</evidence>
<evidence type="ECO:0000256" key="3">
    <source>
        <dbReference type="ARBA" id="ARBA00022840"/>
    </source>
</evidence>
<keyword evidence="6" id="KW-1185">Reference proteome</keyword>
<dbReference type="CDD" id="cd19481">
    <property type="entry name" value="RecA-like_protease"/>
    <property type="match status" value="1"/>
</dbReference>
<dbReference type="Pfam" id="PF00004">
    <property type="entry name" value="AAA"/>
    <property type="match status" value="2"/>
</dbReference>
<name>A0A2S9K0Q0_9BURK</name>
<sequence length="704" mass="77322">MPLSTAAGPALHPRLRLWVLRLILGLHLDIHYISDAGFIHKRFAAEIGYPLTSQEQPDPEGLTTQDYSASLQIFKRWLAQAEAECQLDQGFPILRANLDRMASVIGLGEVELAILEFIVVLGNHCILNRVLSSSDIMRYDPRPEVSVLSVALLLPEAVIRHSLGSDGILSQSGLLTINYGEASSFQVGSSESMFQMPGVDLAFKLYSQVLEPADILQDMISPGRSASLSLDDYAHIGDILQVLHPYLAHAIKTRRQGVNIFIHGQPGTGKTELVRTLAQVLGGTLYEVAHEDSRGMPLGIKSRLQAAQAAQFILKEPRVLLMFDEVEEIFKPAQESSHSGTAHANKAWVNRMLEQNAIPTVWISNTQQGMDPAFTRRFDLVFELDVPPRAQRARILKAHSQGLLQEEQIERIARHAALAPAVVARAASVIGCVAGEVGSASVGPAFERLLNNTLKAQGHDRIADARSGQLLGRYDARWVNSDLDLEVLAAGIQQSKGARVCLYGPSGTGKTAWARWLSEKLERPLLVKRGSDLLGRYLGESERNIAAAFAEAQADQAVLLIDEIDSFLAQRHDTAPQWHYSMVNEMLTQIEGFDGVLVATTNLIRHLDQAALRRFDLKLKLDYLRAEQALALFSDCCDALGLGRPAADDAEAVRRMRQLTPGDFAAVQRQHHFQPVRDAAGLVASLKQGCELKNIGSSERIGFL</sequence>
<gene>
    <name evidence="5" type="ORF">C6P64_16555</name>
</gene>
<dbReference type="EMBL" id="PVLQ01000104">
    <property type="protein sequence ID" value="PRD64033.1"/>
    <property type="molecule type" value="Genomic_DNA"/>
</dbReference>
<reference evidence="5 6" key="1">
    <citation type="submission" date="2018-03" db="EMBL/GenBank/DDBJ databases">
        <title>Comparative genomics illustrates the genes involved in a hyperalkaliphilic mechanisms of Serpentinomonas isolated from highly-alkaline calcium-rich serpentinized springs.</title>
        <authorList>
            <person name="Suzuki S."/>
            <person name="Ishii S."/>
            <person name="Walworth N."/>
            <person name="Bird L."/>
            <person name="Kuenen J.G."/>
            <person name="Nealson K.H."/>
        </authorList>
    </citation>
    <scope>NUCLEOTIDE SEQUENCE [LARGE SCALE GENOMIC DNA]</scope>
    <source>
        <strain evidence="5 6">P1</strain>
    </source>
</reference>
<dbReference type="InterPro" id="IPR003593">
    <property type="entry name" value="AAA+_ATPase"/>
</dbReference>
<evidence type="ECO:0000256" key="2">
    <source>
        <dbReference type="ARBA" id="ARBA00022741"/>
    </source>
</evidence>
<evidence type="ECO:0000259" key="4">
    <source>
        <dbReference type="SMART" id="SM00382"/>
    </source>
</evidence>
<feature type="domain" description="AAA+ ATPase" evidence="4">
    <location>
        <begin position="256"/>
        <end position="388"/>
    </location>
</feature>
<keyword evidence="2" id="KW-0547">Nucleotide-binding</keyword>
<dbReference type="PANTHER" id="PTHR23073">
    <property type="entry name" value="26S PROTEASOME REGULATORY SUBUNIT"/>
    <property type="match status" value="1"/>
</dbReference>
<dbReference type="GO" id="GO:0016887">
    <property type="term" value="F:ATP hydrolysis activity"/>
    <property type="evidence" value="ECO:0007669"/>
    <property type="project" value="InterPro"/>
</dbReference>
<dbReference type="RefSeq" id="WP_105749645.1">
    <property type="nucleotide sequence ID" value="NZ_PVLQ01000104.1"/>
</dbReference>
<dbReference type="Gene3D" id="3.40.50.300">
    <property type="entry name" value="P-loop containing nucleotide triphosphate hydrolases"/>
    <property type="match status" value="2"/>
</dbReference>
<keyword evidence="3" id="KW-0067">ATP-binding</keyword>
<evidence type="ECO:0000313" key="6">
    <source>
        <dbReference type="Proteomes" id="UP000238589"/>
    </source>
</evidence>
<organism evidence="5 6">
    <name type="scientific">Malikia granosa</name>
    <dbReference type="NCBI Taxonomy" id="263067"/>
    <lineage>
        <taxon>Bacteria</taxon>
        <taxon>Pseudomonadati</taxon>
        <taxon>Pseudomonadota</taxon>
        <taxon>Betaproteobacteria</taxon>
        <taxon>Burkholderiales</taxon>
        <taxon>Comamonadaceae</taxon>
        <taxon>Malikia</taxon>
    </lineage>
</organism>
<comment type="similarity">
    <text evidence="1">Belongs to the AAA ATPase family.</text>
</comment>
<dbReference type="InterPro" id="IPR050221">
    <property type="entry name" value="26S_Proteasome_ATPase"/>
</dbReference>
<feature type="domain" description="AAA+ ATPase" evidence="4">
    <location>
        <begin position="496"/>
        <end position="625"/>
    </location>
</feature>
<comment type="caution">
    <text evidence="5">The sequence shown here is derived from an EMBL/GenBank/DDBJ whole genome shotgun (WGS) entry which is preliminary data.</text>
</comment>